<accession>A0ABY3L956</accession>
<comment type="caution">
    <text evidence="2">The sequence shown here is derived from an EMBL/GenBank/DDBJ whole genome shotgun (WGS) entry which is preliminary data.</text>
</comment>
<keyword evidence="3" id="KW-1185">Reference proteome</keyword>
<feature type="compositionally biased region" description="Polar residues" evidence="1">
    <location>
        <begin position="10"/>
        <end position="24"/>
    </location>
</feature>
<sequence>MLGLEYLRSQGENQSTADSGQQALTMKPLLRSADADTDAGCLGMQGVSSRSVSDTVMRRCPPPDSDMD</sequence>
<evidence type="ECO:0000256" key="1">
    <source>
        <dbReference type="SAM" id="MobiDB-lite"/>
    </source>
</evidence>
<dbReference type="Proteomes" id="UP000426772">
    <property type="component" value="Unassembled WGS sequence"/>
</dbReference>
<name>A0ABY3L956_9GAMM</name>
<proteinExistence type="predicted"/>
<protein>
    <submittedName>
        <fullName evidence="2">Uncharacterized protein</fullName>
    </submittedName>
</protein>
<evidence type="ECO:0000313" key="2">
    <source>
        <dbReference type="EMBL" id="TXL70951.1"/>
    </source>
</evidence>
<evidence type="ECO:0000313" key="3">
    <source>
        <dbReference type="Proteomes" id="UP000426772"/>
    </source>
</evidence>
<feature type="region of interest" description="Disordered" evidence="1">
    <location>
        <begin position="1"/>
        <end position="68"/>
    </location>
</feature>
<organism evidence="2 3">
    <name type="scientific">Pantoea vagans</name>
    <dbReference type="NCBI Taxonomy" id="470934"/>
    <lineage>
        <taxon>Bacteria</taxon>
        <taxon>Pseudomonadati</taxon>
        <taxon>Pseudomonadota</taxon>
        <taxon>Gammaproteobacteria</taxon>
        <taxon>Enterobacterales</taxon>
        <taxon>Erwiniaceae</taxon>
        <taxon>Pantoea</taxon>
    </lineage>
</organism>
<reference evidence="2 3" key="1">
    <citation type="submission" date="2018-10" db="EMBL/GenBank/DDBJ databases">
        <title>Draft genome sequence of Pantoea vagans isolated from corpses of the sugarcane aphid Melanaphis sacchari Zehntner.</title>
        <authorList>
            <person name="Toledo E."/>
            <person name="Pena G."/>
            <person name="Lozano L."/>
        </authorList>
    </citation>
    <scope>NUCLEOTIDE SEQUENCE [LARGE SCALE GENOMIC DNA]</scope>
    <source>
        <strain evidence="2 3">ET-90</strain>
    </source>
</reference>
<dbReference type="EMBL" id="RCNL01000124">
    <property type="protein sequence ID" value="TXL70951.1"/>
    <property type="molecule type" value="Genomic_DNA"/>
</dbReference>
<gene>
    <name evidence="2" type="ORF">D9O29_23585</name>
</gene>